<dbReference type="AlphaFoldDB" id="A0A108U5V5"/>
<dbReference type="OrthoDB" id="9796575at2"/>
<dbReference type="EMBL" id="JAJA02000001">
    <property type="protein sequence ID" value="KWS03122.1"/>
    <property type="molecule type" value="Genomic_DNA"/>
</dbReference>
<comment type="similarity">
    <text evidence="1 2">Belongs to the UPF0125 (RnfH) family.</text>
</comment>
<dbReference type="Proteomes" id="UP000023435">
    <property type="component" value="Unassembled WGS sequence"/>
</dbReference>
<name>A0A108U5V5_9GAMM</name>
<organism evidence="3 4">
    <name type="scientific">Lysobacter capsici AZ78</name>
    <dbReference type="NCBI Taxonomy" id="1444315"/>
    <lineage>
        <taxon>Bacteria</taxon>
        <taxon>Pseudomonadati</taxon>
        <taxon>Pseudomonadota</taxon>
        <taxon>Gammaproteobacteria</taxon>
        <taxon>Lysobacterales</taxon>
        <taxon>Lysobacteraceae</taxon>
        <taxon>Lysobacter</taxon>
    </lineage>
</organism>
<evidence type="ECO:0000313" key="3">
    <source>
        <dbReference type="EMBL" id="KWS03122.1"/>
    </source>
</evidence>
<dbReference type="PANTHER" id="PTHR37483:SF1">
    <property type="entry name" value="UPF0125 PROTEIN RATB"/>
    <property type="match status" value="1"/>
</dbReference>
<comment type="caution">
    <text evidence="3">The sequence shown here is derived from an EMBL/GenBank/DDBJ whole genome shotgun (WGS) entry which is preliminary data.</text>
</comment>
<keyword evidence="4" id="KW-1185">Reference proteome</keyword>
<dbReference type="HAMAP" id="MF_00460">
    <property type="entry name" value="UPF0125_RnfH"/>
    <property type="match status" value="1"/>
</dbReference>
<dbReference type="InterPro" id="IPR005346">
    <property type="entry name" value="RnfH"/>
</dbReference>
<evidence type="ECO:0000313" key="4">
    <source>
        <dbReference type="Proteomes" id="UP000023435"/>
    </source>
</evidence>
<evidence type="ECO:0000256" key="1">
    <source>
        <dbReference type="ARBA" id="ARBA00010645"/>
    </source>
</evidence>
<gene>
    <name evidence="3" type="ORF">AZ78_0668</name>
</gene>
<sequence>MKIEVVRAWPQRFQALTLELAEGAVLGDAVAAAGWQDDAQISGYAVFGVKALADTPLRDGDRVELLRPLQVDPKDARRRRAADRPLKK</sequence>
<dbReference type="NCBIfam" id="NF002490">
    <property type="entry name" value="PRK01777.1"/>
    <property type="match status" value="1"/>
</dbReference>
<dbReference type="InterPro" id="IPR016155">
    <property type="entry name" value="Mopterin_synth/thiamin_S_b"/>
</dbReference>
<dbReference type="Gene3D" id="3.10.20.280">
    <property type="entry name" value="RnfH-like"/>
    <property type="match status" value="1"/>
</dbReference>
<evidence type="ECO:0000256" key="2">
    <source>
        <dbReference type="HAMAP-Rule" id="MF_00460"/>
    </source>
</evidence>
<dbReference type="RefSeq" id="WP_036102984.1">
    <property type="nucleotide sequence ID" value="NZ_JAJA02000001.1"/>
</dbReference>
<dbReference type="SUPFAM" id="SSF54285">
    <property type="entry name" value="MoaD/ThiS"/>
    <property type="match status" value="1"/>
</dbReference>
<dbReference type="InterPro" id="IPR037021">
    <property type="entry name" value="RnfH_sf"/>
</dbReference>
<proteinExistence type="inferred from homology"/>
<dbReference type="Pfam" id="PF03658">
    <property type="entry name" value="Ub-RnfH"/>
    <property type="match status" value="1"/>
</dbReference>
<protein>
    <recommendedName>
        <fullName evidence="2">UPF0125 protein AZ78_0668</fullName>
    </recommendedName>
</protein>
<dbReference type="PANTHER" id="PTHR37483">
    <property type="entry name" value="UPF0125 PROTEIN RATB"/>
    <property type="match status" value="1"/>
</dbReference>
<reference evidence="3 4" key="1">
    <citation type="journal article" date="2014" name="Genome Announc.">
        <title>Draft Genome Sequence of Lysobacter capsici AZ78, a Bacterium Antagonistic to Plant-Pathogenic Oomycetes.</title>
        <authorList>
            <person name="Puopolo G."/>
            <person name="Sonego P."/>
            <person name="Engelen K."/>
            <person name="Pertot I."/>
        </authorList>
    </citation>
    <scope>NUCLEOTIDE SEQUENCE [LARGE SCALE GENOMIC DNA]</scope>
    <source>
        <strain evidence="3 4">AZ78</strain>
    </source>
</reference>
<accession>A0A108U5V5</accession>